<name>U6LY09_9EIME</name>
<dbReference type="Proteomes" id="UP000030750">
    <property type="component" value="Unassembled WGS sequence"/>
</dbReference>
<protein>
    <submittedName>
        <fullName evidence="1">Uncharacterized protein</fullName>
    </submittedName>
</protein>
<reference evidence="1" key="1">
    <citation type="submission" date="2013-10" db="EMBL/GenBank/DDBJ databases">
        <title>Genomic analysis of the causative agents of coccidiosis in chickens.</title>
        <authorList>
            <person name="Reid A.J."/>
            <person name="Blake D."/>
            <person name="Billington K."/>
            <person name="Browne H."/>
            <person name="Dunn M."/>
            <person name="Hung S."/>
            <person name="Kawahara F."/>
            <person name="Miranda-Saavedra D."/>
            <person name="Mourier T."/>
            <person name="Nagra H."/>
            <person name="Otto T.D."/>
            <person name="Rawlings N."/>
            <person name="Sanchez A."/>
            <person name="Sanders M."/>
            <person name="Subramaniam C."/>
            <person name="Tay Y."/>
            <person name="Dear P."/>
            <person name="Doerig C."/>
            <person name="Gruber A."/>
            <person name="Parkinson J."/>
            <person name="Shirley M."/>
            <person name="Wan K.L."/>
            <person name="Berriman M."/>
            <person name="Tomley F."/>
            <person name="Pain A."/>
        </authorList>
    </citation>
    <scope>NUCLEOTIDE SEQUENCE [LARGE SCALE GENOMIC DNA]</scope>
    <source>
        <strain evidence="1">Houghton</strain>
    </source>
</reference>
<organism evidence="1 2">
    <name type="scientific">Eimeria brunetti</name>
    <dbReference type="NCBI Taxonomy" id="51314"/>
    <lineage>
        <taxon>Eukaryota</taxon>
        <taxon>Sar</taxon>
        <taxon>Alveolata</taxon>
        <taxon>Apicomplexa</taxon>
        <taxon>Conoidasida</taxon>
        <taxon>Coccidia</taxon>
        <taxon>Eucoccidiorida</taxon>
        <taxon>Eimeriorina</taxon>
        <taxon>Eimeriidae</taxon>
        <taxon>Eimeria</taxon>
    </lineage>
</organism>
<reference evidence="1" key="2">
    <citation type="submission" date="2013-10" db="EMBL/GenBank/DDBJ databases">
        <authorList>
            <person name="Aslett M."/>
        </authorList>
    </citation>
    <scope>NUCLEOTIDE SEQUENCE [LARGE SCALE GENOMIC DNA]</scope>
    <source>
        <strain evidence="1">Houghton</strain>
    </source>
</reference>
<keyword evidence="2" id="KW-1185">Reference proteome</keyword>
<dbReference type="AlphaFoldDB" id="U6LY09"/>
<proteinExistence type="predicted"/>
<gene>
    <name evidence="1" type="ORF">EBH_0082970</name>
</gene>
<evidence type="ECO:0000313" key="2">
    <source>
        <dbReference type="Proteomes" id="UP000030750"/>
    </source>
</evidence>
<evidence type="ECO:0000313" key="1">
    <source>
        <dbReference type="EMBL" id="CDJ54153.1"/>
    </source>
</evidence>
<dbReference type="EMBL" id="HG713851">
    <property type="protein sequence ID" value="CDJ54153.1"/>
    <property type="molecule type" value="Genomic_DNA"/>
</dbReference>
<accession>U6LY09</accession>
<sequence>MDARERSNARQSGALLALQDVNGSGGVGWKGRGEEALVVVEDKGDTETDRARLVVDAYLGMYRCAYRRTAFDGRCNAIRSDAELTGKRRATQWRIVGVAGSGWHYLGWWNLQQQEVRRVEGRGGTEADRARLIVGVYLGTHRDAELTRNSGVGGGGWKGRGEDASVVGGWHHGARWNVQWQDVRRVKDRGGTEADRVRLVIGFDEGCNLSGYNGGCAECCAARDKVVGSTYRQPHRNPSLPRRQDDMRFTRGNGLAYNSDC</sequence>
<dbReference type="VEuPathDB" id="ToxoDB:EBH_0082970"/>